<proteinExistence type="predicted"/>
<reference evidence="1 3" key="1">
    <citation type="journal article" date="2019" name="Commun. Biol.">
        <title>The bagworm genome reveals a unique fibroin gene that provides high tensile strength.</title>
        <authorList>
            <person name="Kono N."/>
            <person name="Nakamura H."/>
            <person name="Ohtoshi R."/>
            <person name="Tomita M."/>
            <person name="Numata K."/>
            <person name="Arakawa K."/>
        </authorList>
    </citation>
    <scope>NUCLEOTIDE SEQUENCE [LARGE SCALE GENOMIC DNA]</scope>
</reference>
<gene>
    <name evidence="1" type="primary">Tf2-6</name>
    <name evidence="2" type="ORF">EVAR_21456_1</name>
    <name evidence="1" type="ORF">EVAR_84359_1</name>
</gene>
<keyword evidence="3" id="KW-1185">Reference proteome</keyword>
<evidence type="ECO:0000313" key="2">
    <source>
        <dbReference type="EMBL" id="GBP37920.1"/>
    </source>
</evidence>
<dbReference type="EMBL" id="BGZK01000126">
    <property type="protein sequence ID" value="GBP21234.1"/>
    <property type="molecule type" value="Genomic_DNA"/>
</dbReference>
<evidence type="ECO:0000313" key="1">
    <source>
        <dbReference type="EMBL" id="GBP21234.1"/>
    </source>
</evidence>
<protein>
    <submittedName>
        <fullName evidence="1">Transposon Tf2-6 polyprotein</fullName>
    </submittedName>
</protein>
<organism evidence="1 3">
    <name type="scientific">Eumeta variegata</name>
    <name type="common">Bagworm moth</name>
    <name type="synonym">Eumeta japonica</name>
    <dbReference type="NCBI Taxonomy" id="151549"/>
    <lineage>
        <taxon>Eukaryota</taxon>
        <taxon>Metazoa</taxon>
        <taxon>Ecdysozoa</taxon>
        <taxon>Arthropoda</taxon>
        <taxon>Hexapoda</taxon>
        <taxon>Insecta</taxon>
        <taxon>Pterygota</taxon>
        <taxon>Neoptera</taxon>
        <taxon>Endopterygota</taxon>
        <taxon>Lepidoptera</taxon>
        <taxon>Glossata</taxon>
        <taxon>Ditrysia</taxon>
        <taxon>Tineoidea</taxon>
        <taxon>Psychidae</taxon>
        <taxon>Oiketicinae</taxon>
        <taxon>Eumeta</taxon>
    </lineage>
</organism>
<dbReference type="OrthoDB" id="116216at2759"/>
<comment type="caution">
    <text evidence="1">The sequence shown here is derived from an EMBL/GenBank/DDBJ whole genome shotgun (WGS) entry which is preliminary data.</text>
</comment>
<evidence type="ECO:0000313" key="3">
    <source>
        <dbReference type="Proteomes" id="UP000299102"/>
    </source>
</evidence>
<dbReference type="AlphaFoldDB" id="A0A4C1U5I1"/>
<sequence>MLTAVEVNKERTWQDAVDDVQLAFNCTVNRVVKASPLELLIGKVARPLSLLALGDQDQDDVDIVGIREQAVNSINANARMDKERFDRGKAKVSKFTVGDFVLIENHERNQTKLDPKFRGPFKIVELLDGDRYLLKAIDSNRTYKYAHERLRAMPNCYVPTEFEISSDVDGVEEQSE</sequence>
<name>A0A4C1U5I1_EUMVA</name>
<dbReference type="EMBL" id="BGZK01000340">
    <property type="protein sequence ID" value="GBP37920.1"/>
    <property type="molecule type" value="Genomic_DNA"/>
</dbReference>
<dbReference type="Proteomes" id="UP000299102">
    <property type="component" value="Unassembled WGS sequence"/>
</dbReference>
<accession>A0A4C1U5I1</accession>